<dbReference type="EMBL" id="REGN01001879">
    <property type="protein sequence ID" value="RNA31917.1"/>
    <property type="molecule type" value="Genomic_DNA"/>
</dbReference>
<evidence type="ECO:0000313" key="3">
    <source>
        <dbReference type="Proteomes" id="UP000276133"/>
    </source>
</evidence>
<name>A0A3M7S8E6_BRAPC</name>
<proteinExistence type="predicted"/>
<dbReference type="Proteomes" id="UP000276133">
    <property type="component" value="Unassembled WGS sequence"/>
</dbReference>
<evidence type="ECO:0000313" key="2">
    <source>
        <dbReference type="EMBL" id="RNA31917.1"/>
    </source>
</evidence>
<reference evidence="2 3" key="1">
    <citation type="journal article" date="2018" name="Sci. Rep.">
        <title>Genomic signatures of local adaptation to the degree of environmental predictability in rotifers.</title>
        <authorList>
            <person name="Franch-Gras L."/>
            <person name="Hahn C."/>
            <person name="Garcia-Roger E.M."/>
            <person name="Carmona M.J."/>
            <person name="Serra M."/>
            <person name="Gomez A."/>
        </authorList>
    </citation>
    <scope>NUCLEOTIDE SEQUENCE [LARGE SCALE GENOMIC DNA]</scope>
    <source>
        <strain evidence="2">HYR1</strain>
    </source>
</reference>
<protein>
    <submittedName>
        <fullName evidence="2">Uncharacterized protein</fullName>
    </submittedName>
</protein>
<dbReference type="AlphaFoldDB" id="A0A3M7S8E6"/>
<accession>A0A3M7S8E6</accession>
<comment type="caution">
    <text evidence="2">The sequence shown here is derived from an EMBL/GenBank/DDBJ whole genome shotgun (WGS) entry which is preliminary data.</text>
</comment>
<keyword evidence="1" id="KW-1133">Transmembrane helix</keyword>
<organism evidence="2 3">
    <name type="scientific">Brachionus plicatilis</name>
    <name type="common">Marine rotifer</name>
    <name type="synonym">Brachionus muelleri</name>
    <dbReference type="NCBI Taxonomy" id="10195"/>
    <lineage>
        <taxon>Eukaryota</taxon>
        <taxon>Metazoa</taxon>
        <taxon>Spiralia</taxon>
        <taxon>Gnathifera</taxon>
        <taxon>Rotifera</taxon>
        <taxon>Eurotatoria</taxon>
        <taxon>Monogononta</taxon>
        <taxon>Pseudotrocha</taxon>
        <taxon>Ploima</taxon>
        <taxon>Brachionidae</taxon>
        <taxon>Brachionus</taxon>
    </lineage>
</organism>
<gene>
    <name evidence="2" type="ORF">BpHYR1_026425</name>
</gene>
<keyword evidence="1" id="KW-0812">Transmembrane</keyword>
<feature type="transmembrane region" description="Helical" evidence="1">
    <location>
        <begin position="108"/>
        <end position="136"/>
    </location>
</feature>
<sequence length="150" mass="17094">MKTSQLLLCTGNCMFVFLVVNSIVNFERTSAGLLDDAKSYAKEAKTKVEDSLNMRVCLMNDNCNDRFFRLDNYCCSATCCNMFQYIFRNDDNWENFKDTIDQPRAINIIIFVIAVLLISSLFSILISLICCFFGCARCCCGSKKYSIVSH</sequence>
<keyword evidence="1" id="KW-0472">Membrane</keyword>
<dbReference type="OrthoDB" id="10470206at2759"/>
<evidence type="ECO:0000256" key="1">
    <source>
        <dbReference type="SAM" id="Phobius"/>
    </source>
</evidence>
<keyword evidence="3" id="KW-1185">Reference proteome</keyword>